<feature type="transmembrane region" description="Helical" evidence="1">
    <location>
        <begin position="270"/>
        <end position="287"/>
    </location>
</feature>
<feature type="transmembrane region" description="Helical" evidence="1">
    <location>
        <begin position="123"/>
        <end position="139"/>
    </location>
</feature>
<dbReference type="InterPro" id="IPR007658">
    <property type="entry name" value="DUF594"/>
</dbReference>
<name>A0AAV5KW35_9ROSI</name>
<keyword evidence="1" id="KW-0812">Transmembrane</keyword>
<keyword evidence="4" id="KW-1185">Reference proteome</keyword>
<accession>A0AAV5KW35</accession>
<feature type="transmembrane region" description="Helical" evidence="1">
    <location>
        <begin position="332"/>
        <end position="354"/>
    </location>
</feature>
<evidence type="ECO:0000313" key="4">
    <source>
        <dbReference type="Proteomes" id="UP001054252"/>
    </source>
</evidence>
<feature type="transmembrane region" description="Helical" evidence="1">
    <location>
        <begin position="299"/>
        <end position="320"/>
    </location>
</feature>
<organism evidence="3 4">
    <name type="scientific">Rubroshorea leprosula</name>
    <dbReference type="NCBI Taxonomy" id="152421"/>
    <lineage>
        <taxon>Eukaryota</taxon>
        <taxon>Viridiplantae</taxon>
        <taxon>Streptophyta</taxon>
        <taxon>Embryophyta</taxon>
        <taxon>Tracheophyta</taxon>
        <taxon>Spermatophyta</taxon>
        <taxon>Magnoliopsida</taxon>
        <taxon>eudicotyledons</taxon>
        <taxon>Gunneridae</taxon>
        <taxon>Pentapetalae</taxon>
        <taxon>rosids</taxon>
        <taxon>malvids</taxon>
        <taxon>Malvales</taxon>
        <taxon>Dipterocarpaceae</taxon>
        <taxon>Rubroshorea</taxon>
    </lineage>
</organism>
<evidence type="ECO:0000313" key="3">
    <source>
        <dbReference type="EMBL" id="GKV28894.1"/>
    </source>
</evidence>
<dbReference type="Pfam" id="PF04578">
    <property type="entry name" value="DUF594"/>
    <property type="match status" value="1"/>
</dbReference>
<comment type="caution">
    <text evidence="3">The sequence shown here is derived from an EMBL/GenBank/DDBJ whole genome shotgun (WGS) entry which is preliminary data.</text>
</comment>
<reference evidence="3 4" key="1">
    <citation type="journal article" date="2021" name="Commun. Biol.">
        <title>The genome of Shorea leprosula (Dipterocarpaceae) highlights the ecological relevance of drought in aseasonal tropical rainforests.</title>
        <authorList>
            <person name="Ng K.K.S."/>
            <person name="Kobayashi M.J."/>
            <person name="Fawcett J.A."/>
            <person name="Hatakeyama M."/>
            <person name="Paape T."/>
            <person name="Ng C.H."/>
            <person name="Ang C.C."/>
            <person name="Tnah L.H."/>
            <person name="Lee C.T."/>
            <person name="Nishiyama T."/>
            <person name="Sese J."/>
            <person name="O'Brien M.J."/>
            <person name="Copetti D."/>
            <person name="Mohd Noor M.I."/>
            <person name="Ong R.C."/>
            <person name="Putra M."/>
            <person name="Sireger I.Z."/>
            <person name="Indrioko S."/>
            <person name="Kosugi Y."/>
            <person name="Izuno A."/>
            <person name="Isagi Y."/>
            <person name="Lee S.L."/>
            <person name="Shimizu K.K."/>
        </authorList>
    </citation>
    <scope>NUCLEOTIDE SEQUENCE [LARGE SCALE GENOMIC DNA]</scope>
    <source>
        <strain evidence="3">214</strain>
    </source>
</reference>
<dbReference type="AlphaFoldDB" id="A0AAV5KW35"/>
<gene>
    <name evidence="3" type="ORF">SLEP1_g37882</name>
</gene>
<protein>
    <recommendedName>
        <fullName evidence="2">DUF4220 domain-containing protein</fullName>
    </recommendedName>
</protein>
<dbReference type="PANTHER" id="PTHR31325">
    <property type="entry name" value="OS01G0798800 PROTEIN-RELATED"/>
    <property type="match status" value="1"/>
</dbReference>
<feature type="transmembrane region" description="Helical" evidence="1">
    <location>
        <begin position="92"/>
        <end position="111"/>
    </location>
</feature>
<dbReference type="Pfam" id="PF13968">
    <property type="entry name" value="DUF4220"/>
    <property type="match status" value="1"/>
</dbReference>
<dbReference type="Proteomes" id="UP001054252">
    <property type="component" value="Unassembled WGS sequence"/>
</dbReference>
<feature type="transmembrane region" description="Helical" evidence="1">
    <location>
        <begin position="58"/>
        <end position="80"/>
    </location>
</feature>
<feature type="transmembrane region" description="Helical" evidence="1">
    <location>
        <begin position="27"/>
        <end position="46"/>
    </location>
</feature>
<dbReference type="EMBL" id="BPVZ01000081">
    <property type="protein sequence ID" value="GKV28894.1"/>
    <property type="molecule type" value="Genomic_DNA"/>
</dbReference>
<sequence length="664" mass="76513">MLDSEKSTSIVSSFSSLLLKAWNEWDVRGMILLSLLLQIILSVLGNRRKYTINLFTRIVLWFAYLSADWVAIASLGKLSSPCPGSTTNILRAFWAPLLILHLGGSDTITAYAYEDSKLWTRHLLILLVKVVLAVYVIFLSWSPSWLSFLTLPLIIAGIAKYAERILCLKLNNSQKTEPIFSFLTEIEPTFKPFVIKNMDVLGAFLVFSLKRSDVNNYQSYSLSTAKLRINTFRYEIFELERRRAQESMVDLENRALTSIVDNLPAETKDIFPVFIIELGLIFDFVYTKSALIYTKTGCFLRLTSFACSSSVLLLFLMSIMNDSKFHFSRVDIYMTTILLGGAIALELFAAWLMFSSDWAILVATLHHNAWVRKMFWVILKCFPCFLNRRKRWSDQMGQFDLLKYSLQFKRKEASKSCICLQKITYCNDLIDVRRKYSCTKFVEVPSYLKQVEIYPSELDLLEDNTFKASRGKKALQARDQYDQLKWSIQLDFDCCIIVWHLATSVCYYHDNSQHSEDAEISKRVSDYLMFLLVMRPTMLLPEDSKSFWLDHTYDKLKELFFDATDTKAACKSLLKLDGDDHEENPESSFSNLDNLLKSVRKLTTSLNNLEDKWKMIKEVWVEMLFYAAFSSGSISHVKQLGEGGEFLSLVWLLSGVLVTNKALE</sequence>
<dbReference type="InterPro" id="IPR025315">
    <property type="entry name" value="DUF4220"/>
</dbReference>
<proteinExistence type="predicted"/>
<keyword evidence="1" id="KW-0472">Membrane</keyword>
<feature type="domain" description="DUF4220" evidence="2">
    <location>
        <begin position="61"/>
        <end position="404"/>
    </location>
</feature>
<feature type="transmembrane region" description="Helical" evidence="1">
    <location>
        <begin position="145"/>
        <end position="162"/>
    </location>
</feature>
<evidence type="ECO:0000259" key="2">
    <source>
        <dbReference type="Pfam" id="PF13968"/>
    </source>
</evidence>
<evidence type="ECO:0000256" key="1">
    <source>
        <dbReference type="SAM" id="Phobius"/>
    </source>
</evidence>
<keyword evidence="1" id="KW-1133">Transmembrane helix</keyword>